<proteinExistence type="predicted"/>
<feature type="transmembrane region" description="Helical" evidence="1">
    <location>
        <begin position="7"/>
        <end position="30"/>
    </location>
</feature>
<dbReference type="AlphaFoldDB" id="A0AAD5UQI4"/>
<dbReference type="EMBL" id="JADGKB010000007">
    <property type="protein sequence ID" value="KAJ3261131.1"/>
    <property type="molecule type" value="Genomic_DNA"/>
</dbReference>
<keyword evidence="3" id="KW-1185">Reference proteome</keyword>
<reference evidence="2" key="1">
    <citation type="submission" date="2020-05" db="EMBL/GenBank/DDBJ databases">
        <title>Phylogenomic resolution of chytrid fungi.</title>
        <authorList>
            <person name="Stajich J.E."/>
            <person name="Amses K."/>
            <person name="Simmons R."/>
            <person name="Seto K."/>
            <person name="Myers J."/>
            <person name="Bonds A."/>
            <person name="Quandt C.A."/>
            <person name="Barry K."/>
            <person name="Liu P."/>
            <person name="Grigoriev I."/>
            <person name="Longcore J.E."/>
            <person name="James T.Y."/>
        </authorList>
    </citation>
    <scope>NUCLEOTIDE SEQUENCE</scope>
    <source>
        <strain evidence="2">PLAUS21</strain>
    </source>
</reference>
<organism evidence="2 3">
    <name type="scientific">Boothiomyces macroporosus</name>
    <dbReference type="NCBI Taxonomy" id="261099"/>
    <lineage>
        <taxon>Eukaryota</taxon>
        <taxon>Fungi</taxon>
        <taxon>Fungi incertae sedis</taxon>
        <taxon>Chytridiomycota</taxon>
        <taxon>Chytridiomycota incertae sedis</taxon>
        <taxon>Chytridiomycetes</taxon>
        <taxon>Rhizophydiales</taxon>
        <taxon>Terramycetaceae</taxon>
        <taxon>Boothiomyces</taxon>
    </lineage>
</organism>
<sequence length="242" mass="27224">MSSYMIINILLAISNIVFYSTQTIIVSKIAGLLSNTTLFVLCLVDIGILDVFSVLTDGITPAKIKYWTLFVAGLYLVTSIELVIVLFYDWWPDWLSIWINIGALVLAVFTVLYDNIQGYFLLYLVFLKKNTENSNITAQVRKTLKKAVLINLGLLLFDWATAILYIYITFVNSQDLDIKFTVLSIIESNIGFHGVFLISVVRNLKELAFIGRRASRKNQVLNHDTLVSKTAVADSIPATVQN</sequence>
<keyword evidence="1" id="KW-0812">Transmembrane</keyword>
<feature type="transmembrane region" description="Helical" evidence="1">
    <location>
        <begin position="180"/>
        <end position="204"/>
    </location>
</feature>
<feature type="transmembrane region" description="Helical" evidence="1">
    <location>
        <begin position="147"/>
        <end position="168"/>
    </location>
</feature>
<keyword evidence="1" id="KW-0472">Membrane</keyword>
<feature type="transmembrane region" description="Helical" evidence="1">
    <location>
        <begin position="97"/>
        <end position="126"/>
    </location>
</feature>
<evidence type="ECO:0000256" key="1">
    <source>
        <dbReference type="SAM" id="Phobius"/>
    </source>
</evidence>
<keyword evidence="1" id="KW-1133">Transmembrane helix</keyword>
<gene>
    <name evidence="2" type="ORF">HK103_006440</name>
</gene>
<protein>
    <submittedName>
        <fullName evidence="2">Uncharacterized protein</fullName>
    </submittedName>
</protein>
<name>A0AAD5UQI4_9FUNG</name>
<accession>A0AAD5UQI4</accession>
<dbReference type="Proteomes" id="UP001210925">
    <property type="component" value="Unassembled WGS sequence"/>
</dbReference>
<feature type="transmembrane region" description="Helical" evidence="1">
    <location>
        <begin position="67"/>
        <end position="91"/>
    </location>
</feature>
<evidence type="ECO:0000313" key="2">
    <source>
        <dbReference type="EMBL" id="KAJ3261131.1"/>
    </source>
</evidence>
<evidence type="ECO:0000313" key="3">
    <source>
        <dbReference type="Proteomes" id="UP001210925"/>
    </source>
</evidence>
<feature type="transmembrane region" description="Helical" evidence="1">
    <location>
        <begin position="36"/>
        <end position="55"/>
    </location>
</feature>
<comment type="caution">
    <text evidence="2">The sequence shown here is derived from an EMBL/GenBank/DDBJ whole genome shotgun (WGS) entry which is preliminary data.</text>
</comment>